<sequence>MTISPTVLVEDNVRMDPSHPRADGPQRRRAFSAADKLAHLTAYEQACESNGGGAYLRREGLYSSLISEWRKQRDAGVLDGKKPGDKIGKLTTEQAEIARLKRELERANKRLATTETALEIMGKAHSLLEQL</sequence>
<evidence type="ECO:0000313" key="3">
    <source>
        <dbReference type="Proteomes" id="UP000662986"/>
    </source>
</evidence>
<evidence type="ECO:0000313" key="2">
    <source>
        <dbReference type="EMBL" id="QSE87422.1"/>
    </source>
</evidence>
<organism evidence="2 3">
    <name type="scientific">Rhodococcus pseudokoreensis</name>
    <dbReference type="NCBI Taxonomy" id="2811421"/>
    <lineage>
        <taxon>Bacteria</taxon>
        <taxon>Bacillati</taxon>
        <taxon>Actinomycetota</taxon>
        <taxon>Actinomycetes</taxon>
        <taxon>Mycobacteriales</taxon>
        <taxon>Nocardiaceae</taxon>
        <taxon>Rhodococcus</taxon>
    </lineage>
</organism>
<proteinExistence type="predicted"/>
<keyword evidence="3" id="KW-1185">Reference proteome</keyword>
<accession>A0A974VYK2</accession>
<reference evidence="2 3" key="1">
    <citation type="journal article" date="2021" name="Microbiol. Resour. Announc.">
        <title>Complete Genome Sequences of Two Rhodococcus sp. Strains with Large and Linear Chromosomes, Isolated from Apple Rhizosphere.</title>
        <authorList>
            <person name="Benning S."/>
            <person name="Brugnone N."/>
            <person name="Siani R."/>
            <person name="Kublik S."/>
            <person name="Schloter M."/>
            <person name="Rad V."/>
        </authorList>
    </citation>
    <scope>NUCLEOTIDE SEQUENCE [LARGE SCALE GENOMIC DNA]</scope>
    <source>
        <strain evidence="2 3">R79</strain>
    </source>
</reference>
<name>A0A974VYK2_9NOCA</name>
<keyword evidence="2" id="KW-0614">Plasmid</keyword>
<geneLocation type="plasmid" evidence="2 3">
    <name>unnamed5</name>
</geneLocation>
<evidence type="ECO:0000256" key="1">
    <source>
        <dbReference type="SAM" id="Coils"/>
    </source>
</evidence>
<gene>
    <name evidence="2" type="ORF">JWS13_01965</name>
</gene>
<protein>
    <recommendedName>
        <fullName evidence="4">Transposase</fullName>
    </recommendedName>
</protein>
<evidence type="ECO:0008006" key="4">
    <source>
        <dbReference type="Google" id="ProtNLM"/>
    </source>
</evidence>
<feature type="coiled-coil region" evidence="1">
    <location>
        <begin position="90"/>
        <end position="117"/>
    </location>
</feature>
<dbReference type="EMBL" id="CP070614">
    <property type="protein sequence ID" value="QSE87422.1"/>
    <property type="molecule type" value="Genomic_DNA"/>
</dbReference>
<dbReference type="Proteomes" id="UP000662986">
    <property type="component" value="Plasmid unnamed5"/>
</dbReference>
<dbReference type="RefSeq" id="WP_206004130.1">
    <property type="nucleotide sequence ID" value="NZ_CP070614.1"/>
</dbReference>
<keyword evidence="1" id="KW-0175">Coiled coil</keyword>
<reference evidence="2 3" key="2">
    <citation type="journal article" date="2022" name="Arch. Microbiol.">
        <title>Rhodococcus pseudokoreensis sp. nov. isolated from the rhizosphere of young M26 apple rootstocks.</title>
        <authorList>
            <person name="Kampfer P."/>
            <person name="Glaeser S.P."/>
            <person name="Blom J."/>
            <person name="Wolf J."/>
            <person name="Benning S."/>
            <person name="Schloter M."/>
            <person name="Neumann-Schaal M."/>
        </authorList>
    </citation>
    <scope>NUCLEOTIDE SEQUENCE [LARGE SCALE GENOMIC DNA]</scope>
    <source>
        <strain evidence="2 3">R79</strain>
    </source>
</reference>